<sequence length="227" mass="24519">MDESGLIPDEVSPYSHFLSAKELEQRRTTGHNIVKDAMQMAGECNCAPKEIHCKTCVDCKMCCPYAVDFSLKVLKANGSFSLDLSHYIMAHIKTVMVKVAQNKELSKEELGEEGSLEDGSGETKGKKGGEGQGVKGKGRSLSKRKGVTSTGSSKPLDDPLKILLHLWQVQVALPDMTLPISPSMPSYLSSPYVPASCQALSALTKVTEASQPNNSSPRPIPSTTMNY</sequence>
<feature type="region of interest" description="Disordered" evidence="1">
    <location>
        <begin position="107"/>
        <end position="153"/>
    </location>
</feature>
<gene>
    <name evidence="2" type="ORF">BDQ12DRAFT_708906</name>
</gene>
<name>A0A5C3MGJ7_9AGAR</name>
<keyword evidence="3" id="KW-1185">Reference proteome</keyword>
<evidence type="ECO:0000313" key="2">
    <source>
        <dbReference type="EMBL" id="TFK43028.1"/>
    </source>
</evidence>
<accession>A0A5C3MGJ7</accession>
<feature type="compositionally biased region" description="Basic residues" evidence="1">
    <location>
        <begin position="136"/>
        <end position="146"/>
    </location>
</feature>
<organism evidence="2 3">
    <name type="scientific">Crucibulum laeve</name>
    <dbReference type="NCBI Taxonomy" id="68775"/>
    <lineage>
        <taxon>Eukaryota</taxon>
        <taxon>Fungi</taxon>
        <taxon>Dikarya</taxon>
        <taxon>Basidiomycota</taxon>
        <taxon>Agaricomycotina</taxon>
        <taxon>Agaricomycetes</taxon>
        <taxon>Agaricomycetidae</taxon>
        <taxon>Agaricales</taxon>
        <taxon>Agaricineae</taxon>
        <taxon>Nidulariaceae</taxon>
        <taxon>Crucibulum</taxon>
    </lineage>
</organism>
<evidence type="ECO:0000256" key="1">
    <source>
        <dbReference type="SAM" id="MobiDB-lite"/>
    </source>
</evidence>
<evidence type="ECO:0000313" key="3">
    <source>
        <dbReference type="Proteomes" id="UP000308652"/>
    </source>
</evidence>
<dbReference type="EMBL" id="ML213591">
    <property type="protein sequence ID" value="TFK43028.1"/>
    <property type="molecule type" value="Genomic_DNA"/>
</dbReference>
<dbReference type="Proteomes" id="UP000308652">
    <property type="component" value="Unassembled WGS sequence"/>
</dbReference>
<feature type="compositionally biased region" description="Acidic residues" evidence="1">
    <location>
        <begin position="110"/>
        <end position="120"/>
    </location>
</feature>
<feature type="compositionally biased region" description="Polar residues" evidence="1">
    <location>
        <begin position="207"/>
        <end position="227"/>
    </location>
</feature>
<reference evidence="2 3" key="1">
    <citation type="journal article" date="2019" name="Nat. Ecol. Evol.">
        <title>Megaphylogeny resolves global patterns of mushroom evolution.</title>
        <authorList>
            <person name="Varga T."/>
            <person name="Krizsan K."/>
            <person name="Foldi C."/>
            <person name="Dima B."/>
            <person name="Sanchez-Garcia M."/>
            <person name="Sanchez-Ramirez S."/>
            <person name="Szollosi G.J."/>
            <person name="Szarkandi J.G."/>
            <person name="Papp V."/>
            <person name="Albert L."/>
            <person name="Andreopoulos W."/>
            <person name="Angelini C."/>
            <person name="Antonin V."/>
            <person name="Barry K.W."/>
            <person name="Bougher N.L."/>
            <person name="Buchanan P."/>
            <person name="Buyck B."/>
            <person name="Bense V."/>
            <person name="Catcheside P."/>
            <person name="Chovatia M."/>
            <person name="Cooper J."/>
            <person name="Damon W."/>
            <person name="Desjardin D."/>
            <person name="Finy P."/>
            <person name="Geml J."/>
            <person name="Haridas S."/>
            <person name="Hughes K."/>
            <person name="Justo A."/>
            <person name="Karasinski D."/>
            <person name="Kautmanova I."/>
            <person name="Kiss B."/>
            <person name="Kocsube S."/>
            <person name="Kotiranta H."/>
            <person name="LaButti K.M."/>
            <person name="Lechner B.E."/>
            <person name="Liimatainen K."/>
            <person name="Lipzen A."/>
            <person name="Lukacs Z."/>
            <person name="Mihaltcheva S."/>
            <person name="Morgado L.N."/>
            <person name="Niskanen T."/>
            <person name="Noordeloos M.E."/>
            <person name="Ohm R.A."/>
            <person name="Ortiz-Santana B."/>
            <person name="Ovrebo C."/>
            <person name="Racz N."/>
            <person name="Riley R."/>
            <person name="Savchenko A."/>
            <person name="Shiryaev A."/>
            <person name="Soop K."/>
            <person name="Spirin V."/>
            <person name="Szebenyi C."/>
            <person name="Tomsovsky M."/>
            <person name="Tulloss R.E."/>
            <person name="Uehling J."/>
            <person name="Grigoriev I.V."/>
            <person name="Vagvolgyi C."/>
            <person name="Papp T."/>
            <person name="Martin F.M."/>
            <person name="Miettinen O."/>
            <person name="Hibbett D.S."/>
            <person name="Nagy L.G."/>
        </authorList>
    </citation>
    <scope>NUCLEOTIDE SEQUENCE [LARGE SCALE GENOMIC DNA]</scope>
    <source>
        <strain evidence="2 3">CBS 166.37</strain>
    </source>
</reference>
<feature type="region of interest" description="Disordered" evidence="1">
    <location>
        <begin position="206"/>
        <end position="227"/>
    </location>
</feature>
<protein>
    <submittedName>
        <fullName evidence="2">Uncharacterized protein</fullName>
    </submittedName>
</protein>
<proteinExistence type="predicted"/>
<dbReference type="AlphaFoldDB" id="A0A5C3MGJ7"/>